<dbReference type="PANTHER" id="PTHR11076">
    <property type="entry name" value="DNA REPAIR POLYMERASE UMUC / TRANSFERASE FAMILY MEMBER"/>
    <property type="match status" value="1"/>
</dbReference>
<evidence type="ECO:0000256" key="14">
    <source>
        <dbReference type="ARBA" id="ARBA00049244"/>
    </source>
</evidence>
<evidence type="ECO:0000256" key="4">
    <source>
        <dbReference type="ARBA" id="ARBA00022490"/>
    </source>
</evidence>
<dbReference type="Gene3D" id="3.30.70.270">
    <property type="match status" value="1"/>
</dbReference>
<dbReference type="FunFam" id="3.40.1170.60:FF:000001">
    <property type="entry name" value="DNA polymerase IV"/>
    <property type="match status" value="1"/>
</dbReference>
<dbReference type="Gene3D" id="3.40.1170.60">
    <property type="match status" value="1"/>
</dbReference>
<evidence type="ECO:0000256" key="9">
    <source>
        <dbReference type="ARBA" id="ARBA00022763"/>
    </source>
</evidence>
<dbReference type="Gene3D" id="3.30.1490.100">
    <property type="entry name" value="DNA polymerase, Y-family, little finger domain"/>
    <property type="match status" value="1"/>
</dbReference>
<sequence length="352" mass="40096">MRKIIHIDMDCFYAAVEMRDEPTLRGIPLAVGGRSTQRGVISTCNYEARAFGVRSAMSTARAFKLCPHLTLVSGRMEVYKQVSQKIRNIMEDYTSLIEPLSLDEAYLDVSDSRDCHGSATLIAQDIRRRISEELNLTASAGVAPLKFLAKVASDINKPNGQFVITPSQMQAFIDQLALEKIPGVGKVAIENLHNHGFYTGRDICDGDYRYLLKHFGRLGSSLWKKCHGQDDREVEVARERKSVGVERTLEKNIRTFDECWDLLENKLYPELKLRLSKGHAQRHIAKLGVKLKFSDFQVTTIENQSRELKLPMFHHLLSEIVERQGSREIRLIGISVTFTHLDQDRQLSFNEF</sequence>
<comment type="similarity">
    <text evidence="2 15">Belongs to the DNA polymerase type-Y family.</text>
</comment>
<dbReference type="Pfam" id="PF11799">
    <property type="entry name" value="IMS_C"/>
    <property type="match status" value="1"/>
</dbReference>
<dbReference type="OrthoDB" id="9808813at2"/>
<protein>
    <recommendedName>
        <fullName evidence="15">DNA polymerase IV</fullName>
        <shortName evidence="15">Pol IV</shortName>
        <ecNumber evidence="15">2.7.7.7</ecNumber>
    </recommendedName>
</protein>
<evidence type="ECO:0000256" key="7">
    <source>
        <dbReference type="ARBA" id="ARBA00022705"/>
    </source>
</evidence>
<evidence type="ECO:0000256" key="13">
    <source>
        <dbReference type="ARBA" id="ARBA00023204"/>
    </source>
</evidence>
<feature type="active site" evidence="15">
    <location>
        <position position="104"/>
    </location>
</feature>
<dbReference type="Proteomes" id="UP000281112">
    <property type="component" value="Unassembled WGS sequence"/>
</dbReference>
<dbReference type="GO" id="GO:0000287">
    <property type="term" value="F:magnesium ion binding"/>
    <property type="evidence" value="ECO:0007669"/>
    <property type="project" value="UniProtKB-UniRule"/>
</dbReference>
<dbReference type="InterPro" id="IPR043128">
    <property type="entry name" value="Rev_trsase/Diguanyl_cyclase"/>
</dbReference>
<dbReference type="InterPro" id="IPR043502">
    <property type="entry name" value="DNA/RNA_pol_sf"/>
</dbReference>
<dbReference type="GO" id="GO:0005829">
    <property type="term" value="C:cytosol"/>
    <property type="evidence" value="ECO:0007669"/>
    <property type="project" value="TreeGrafter"/>
</dbReference>
<comment type="subunit">
    <text evidence="15">Monomer.</text>
</comment>
<evidence type="ECO:0000313" key="18">
    <source>
        <dbReference type="Proteomes" id="UP000281112"/>
    </source>
</evidence>
<keyword evidence="18" id="KW-1185">Reference proteome</keyword>
<dbReference type="GO" id="GO:0003684">
    <property type="term" value="F:damaged DNA binding"/>
    <property type="evidence" value="ECO:0007669"/>
    <property type="project" value="InterPro"/>
</dbReference>
<dbReference type="NCBIfam" id="NF002677">
    <property type="entry name" value="PRK02406.1"/>
    <property type="match status" value="1"/>
</dbReference>
<dbReference type="GO" id="GO:0042276">
    <property type="term" value="P:error-prone translesion synthesis"/>
    <property type="evidence" value="ECO:0007669"/>
    <property type="project" value="TreeGrafter"/>
</dbReference>
<evidence type="ECO:0000256" key="5">
    <source>
        <dbReference type="ARBA" id="ARBA00022679"/>
    </source>
</evidence>
<evidence type="ECO:0000256" key="12">
    <source>
        <dbReference type="ARBA" id="ARBA00023125"/>
    </source>
</evidence>
<evidence type="ECO:0000256" key="3">
    <source>
        <dbReference type="ARBA" id="ARBA00022457"/>
    </source>
</evidence>
<comment type="function">
    <text evidence="15">Poorly processive, error-prone DNA polymerase involved in untargeted mutagenesis. Copies undamaged DNA at stalled replication forks, which arise in vivo from mismatched or misaligned primer ends. These misaligned primers can be extended by PolIV. Exhibits no 3'-5' exonuclease (proofreading) activity. May be involved in translesional synthesis, in conjunction with the beta clamp from PolIII.</text>
</comment>
<keyword evidence="11 15" id="KW-0239">DNA-directed DNA polymerase</keyword>
<evidence type="ECO:0000256" key="15">
    <source>
        <dbReference type="HAMAP-Rule" id="MF_01113"/>
    </source>
</evidence>
<keyword evidence="4 15" id="KW-0963">Cytoplasm</keyword>
<reference evidence="17 18" key="1">
    <citation type="submission" date="2018-11" db="EMBL/GenBank/DDBJ databases">
        <title>Vibrio LJC006 sp. nov., isolated from seawater during the bloom of the enteromorpha.</title>
        <authorList>
            <person name="Liang J."/>
        </authorList>
    </citation>
    <scope>NUCLEOTIDE SEQUENCE [LARGE SCALE GENOMIC DNA]</scope>
    <source>
        <strain evidence="17 18">LJC006</strain>
    </source>
</reference>
<evidence type="ECO:0000256" key="10">
    <source>
        <dbReference type="ARBA" id="ARBA00022842"/>
    </source>
</evidence>
<feature type="binding site" evidence="15">
    <location>
        <position position="103"/>
    </location>
    <ligand>
        <name>Mg(2+)</name>
        <dbReference type="ChEBI" id="CHEBI:18420"/>
    </ligand>
</feature>
<dbReference type="InterPro" id="IPR022880">
    <property type="entry name" value="DNApol_IV"/>
</dbReference>
<dbReference type="HAMAP" id="MF_01113">
    <property type="entry name" value="DNApol_IV"/>
    <property type="match status" value="1"/>
</dbReference>
<dbReference type="EMBL" id="RJVQ01000002">
    <property type="protein sequence ID" value="RQW64435.1"/>
    <property type="molecule type" value="Genomic_DNA"/>
</dbReference>
<evidence type="ECO:0000256" key="6">
    <source>
        <dbReference type="ARBA" id="ARBA00022695"/>
    </source>
</evidence>
<feature type="domain" description="UmuC" evidence="16">
    <location>
        <begin position="4"/>
        <end position="185"/>
    </location>
</feature>
<dbReference type="GO" id="GO:0003887">
    <property type="term" value="F:DNA-directed DNA polymerase activity"/>
    <property type="evidence" value="ECO:0007669"/>
    <property type="project" value="UniProtKB-UniRule"/>
</dbReference>
<dbReference type="FunFam" id="3.30.70.270:FF:000002">
    <property type="entry name" value="DNA polymerase IV"/>
    <property type="match status" value="1"/>
</dbReference>
<gene>
    <name evidence="15" type="primary">dinB</name>
    <name evidence="17" type="ORF">EES38_04735</name>
</gene>
<keyword evidence="6 15" id="KW-0548">Nucleotidyltransferase</keyword>
<dbReference type="Gene3D" id="1.10.150.20">
    <property type="entry name" value="5' to 3' exonuclease, C-terminal subdomain"/>
    <property type="match status" value="1"/>
</dbReference>
<evidence type="ECO:0000256" key="2">
    <source>
        <dbReference type="ARBA" id="ARBA00010945"/>
    </source>
</evidence>
<keyword evidence="7 15" id="KW-0235">DNA replication</keyword>
<keyword evidence="8 15" id="KW-0479">Metal-binding</keyword>
<dbReference type="AlphaFoldDB" id="A0A3N9TLF5"/>
<dbReference type="EC" id="2.7.7.7" evidence="15"/>
<dbReference type="CDD" id="cd03586">
    <property type="entry name" value="PolY_Pol_IV_kappa"/>
    <property type="match status" value="1"/>
</dbReference>
<proteinExistence type="inferred from homology"/>
<dbReference type="GO" id="GO:0006281">
    <property type="term" value="P:DNA repair"/>
    <property type="evidence" value="ECO:0007669"/>
    <property type="project" value="UniProtKB-UniRule"/>
</dbReference>
<dbReference type="SUPFAM" id="SSF100879">
    <property type="entry name" value="Lesion bypass DNA polymerase (Y-family), little finger domain"/>
    <property type="match status" value="1"/>
</dbReference>
<name>A0A3N9TLF5_9VIBR</name>
<evidence type="ECO:0000259" key="16">
    <source>
        <dbReference type="PROSITE" id="PS50173"/>
    </source>
</evidence>
<keyword evidence="10 15" id="KW-0460">Magnesium</keyword>
<keyword evidence="13 15" id="KW-0234">DNA repair</keyword>
<comment type="cofactor">
    <cofactor evidence="15">
        <name>Mg(2+)</name>
        <dbReference type="ChEBI" id="CHEBI:18420"/>
    </cofactor>
    <text evidence="15">Binds 2 magnesium ions per subunit.</text>
</comment>
<feature type="binding site" evidence="15">
    <location>
        <position position="8"/>
    </location>
    <ligand>
        <name>Mg(2+)</name>
        <dbReference type="ChEBI" id="CHEBI:18420"/>
    </ligand>
</feature>
<accession>A0A3N9TLF5</accession>
<dbReference type="PANTHER" id="PTHR11076:SF33">
    <property type="entry name" value="DNA POLYMERASE KAPPA"/>
    <property type="match status" value="1"/>
</dbReference>
<organism evidence="17 18">
    <name type="scientific">Vibrio viridaestus</name>
    <dbReference type="NCBI Taxonomy" id="2487322"/>
    <lineage>
        <taxon>Bacteria</taxon>
        <taxon>Pseudomonadati</taxon>
        <taxon>Pseudomonadota</taxon>
        <taxon>Gammaproteobacteria</taxon>
        <taxon>Vibrionales</taxon>
        <taxon>Vibrionaceae</taxon>
        <taxon>Vibrio</taxon>
    </lineage>
</organism>
<dbReference type="GO" id="GO:0006261">
    <property type="term" value="P:DNA-templated DNA replication"/>
    <property type="evidence" value="ECO:0007669"/>
    <property type="project" value="UniProtKB-UniRule"/>
</dbReference>
<evidence type="ECO:0000313" key="17">
    <source>
        <dbReference type="EMBL" id="RQW64435.1"/>
    </source>
</evidence>
<evidence type="ECO:0000256" key="1">
    <source>
        <dbReference type="ARBA" id="ARBA00004496"/>
    </source>
</evidence>
<dbReference type="InterPro" id="IPR001126">
    <property type="entry name" value="UmuC"/>
</dbReference>
<dbReference type="SUPFAM" id="SSF56672">
    <property type="entry name" value="DNA/RNA polymerases"/>
    <property type="match status" value="1"/>
</dbReference>
<keyword evidence="3 15" id="KW-0515">Mutator protein</keyword>
<evidence type="ECO:0000256" key="8">
    <source>
        <dbReference type="ARBA" id="ARBA00022723"/>
    </source>
</evidence>
<dbReference type="InterPro" id="IPR017961">
    <property type="entry name" value="DNA_pol_Y-fam_little_finger"/>
</dbReference>
<dbReference type="PROSITE" id="PS50173">
    <property type="entry name" value="UMUC"/>
    <property type="match status" value="1"/>
</dbReference>
<keyword evidence="12 15" id="KW-0238">DNA-binding</keyword>
<comment type="catalytic activity">
    <reaction evidence="14 15">
        <text>DNA(n) + a 2'-deoxyribonucleoside 5'-triphosphate = DNA(n+1) + diphosphate</text>
        <dbReference type="Rhea" id="RHEA:22508"/>
        <dbReference type="Rhea" id="RHEA-COMP:17339"/>
        <dbReference type="Rhea" id="RHEA-COMP:17340"/>
        <dbReference type="ChEBI" id="CHEBI:33019"/>
        <dbReference type="ChEBI" id="CHEBI:61560"/>
        <dbReference type="ChEBI" id="CHEBI:173112"/>
        <dbReference type="EC" id="2.7.7.7"/>
    </reaction>
</comment>
<feature type="site" description="Substrate discrimination" evidence="15">
    <location>
        <position position="13"/>
    </location>
</feature>
<dbReference type="InterPro" id="IPR036775">
    <property type="entry name" value="DNA_pol_Y-fam_lit_finger_sf"/>
</dbReference>
<comment type="subcellular location">
    <subcellularLocation>
        <location evidence="1 15">Cytoplasm</location>
    </subcellularLocation>
</comment>
<comment type="caution">
    <text evidence="17">The sequence shown here is derived from an EMBL/GenBank/DDBJ whole genome shotgun (WGS) entry which is preliminary data.</text>
</comment>
<dbReference type="InterPro" id="IPR050116">
    <property type="entry name" value="DNA_polymerase-Y"/>
</dbReference>
<dbReference type="Pfam" id="PF00817">
    <property type="entry name" value="IMS"/>
    <property type="match status" value="1"/>
</dbReference>
<keyword evidence="9 15" id="KW-0227">DNA damage</keyword>
<dbReference type="GO" id="GO:0009432">
    <property type="term" value="P:SOS response"/>
    <property type="evidence" value="ECO:0007669"/>
    <property type="project" value="TreeGrafter"/>
</dbReference>
<evidence type="ECO:0000256" key="11">
    <source>
        <dbReference type="ARBA" id="ARBA00022932"/>
    </source>
</evidence>
<keyword evidence="5 15" id="KW-0808">Transferase</keyword>